<feature type="region of interest" description="Disordered" evidence="4">
    <location>
        <begin position="1115"/>
        <end position="1136"/>
    </location>
</feature>
<evidence type="ECO:0000259" key="6">
    <source>
        <dbReference type="Pfam" id="PF12295"/>
    </source>
</evidence>
<keyword evidence="2" id="KW-0507">mRNA processing</keyword>
<evidence type="ECO:0000256" key="2">
    <source>
        <dbReference type="ARBA" id="ARBA00022664"/>
    </source>
</evidence>
<feature type="region of interest" description="Disordered" evidence="4">
    <location>
        <begin position="496"/>
        <end position="524"/>
    </location>
</feature>
<feature type="compositionally biased region" description="Basic and acidic residues" evidence="4">
    <location>
        <begin position="496"/>
        <end position="516"/>
    </location>
</feature>
<evidence type="ECO:0000313" key="8">
    <source>
        <dbReference type="Proteomes" id="UP001549920"/>
    </source>
</evidence>
<dbReference type="InterPro" id="IPR032460">
    <property type="entry name" value="Symplekin/Pta1_N"/>
</dbReference>
<dbReference type="SUPFAM" id="SSF48371">
    <property type="entry name" value="ARM repeat"/>
    <property type="match status" value="1"/>
</dbReference>
<keyword evidence="8" id="KW-1185">Reference proteome</keyword>
<dbReference type="EMBL" id="JBEUOH010000015">
    <property type="protein sequence ID" value="KAL0878721.1"/>
    <property type="molecule type" value="Genomic_DNA"/>
</dbReference>
<comment type="caution">
    <text evidence="7">The sequence shown here is derived from an EMBL/GenBank/DDBJ whole genome shotgun (WGS) entry which is preliminary data.</text>
</comment>
<dbReference type="InterPro" id="IPR022075">
    <property type="entry name" value="Symplekin_C"/>
</dbReference>
<dbReference type="Proteomes" id="UP001549920">
    <property type="component" value="Unassembled WGS sequence"/>
</dbReference>
<evidence type="ECO:0008006" key="9">
    <source>
        <dbReference type="Google" id="ProtNLM"/>
    </source>
</evidence>
<feature type="region of interest" description="Disordered" evidence="4">
    <location>
        <begin position="314"/>
        <end position="356"/>
    </location>
</feature>
<dbReference type="Gene3D" id="1.25.10.10">
    <property type="entry name" value="Leucine-rich Repeat Variant"/>
    <property type="match status" value="1"/>
</dbReference>
<dbReference type="Pfam" id="PF11935">
    <property type="entry name" value="SYMPK_PTA1_N"/>
    <property type="match status" value="1"/>
</dbReference>
<evidence type="ECO:0000256" key="3">
    <source>
        <dbReference type="ARBA" id="ARBA00023242"/>
    </source>
</evidence>
<evidence type="ECO:0000256" key="1">
    <source>
        <dbReference type="ARBA" id="ARBA00004123"/>
    </source>
</evidence>
<feature type="domain" description="Symplekin C-terminal" evidence="6">
    <location>
        <begin position="904"/>
        <end position="1075"/>
    </location>
</feature>
<dbReference type="InterPro" id="IPR011989">
    <property type="entry name" value="ARM-like"/>
</dbReference>
<accession>A0ABR3HQ78</accession>
<keyword evidence="3" id="KW-0539">Nucleus</keyword>
<dbReference type="PANTHER" id="PTHR15245:SF20">
    <property type="entry name" value="SYMPLEKIN"/>
    <property type="match status" value="1"/>
</dbReference>
<feature type="domain" description="Symplekin/Pta1 N-terminal" evidence="5">
    <location>
        <begin position="104"/>
        <end position="319"/>
    </location>
</feature>
<reference evidence="7 8" key="1">
    <citation type="submission" date="2024-06" db="EMBL/GenBank/DDBJ databases">
        <title>A chromosome-level genome assembly of beet webworm, Loxostege sticticalis.</title>
        <authorList>
            <person name="Zhang Y."/>
        </authorList>
    </citation>
    <scope>NUCLEOTIDE SEQUENCE [LARGE SCALE GENOMIC DNA]</scope>
    <source>
        <strain evidence="7">AQ026</strain>
        <tissue evidence="7">Whole body</tissue>
    </source>
</reference>
<organism evidence="7 8">
    <name type="scientific">Loxostege sticticalis</name>
    <name type="common">Beet webworm moth</name>
    <dbReference type="NCBI Taxonomy" id="481309"/>
    <lineage>
        <taxon>Eukaryota</taxon>
        <taxon>Metazoa</taxon>
        <taxon>Ecdysozoa</taxon>
        <taxon>Arthropoda</taxon>
        <taxon>Hexapoda</taxon>
        <taxon>Insecta</taxon>
        <taxon>Pterygota</taxon>
        <taxon>Neoptera</taxon>
        <taxon>Endopterygota</taxon>
        <taxon>Lepidoptera</taxon>
        <taxon>Glossata</taxon>
        <taxon>Ditrysia</taxon>
        <taxon>Pyraloidea</taxon>
        <taxon>Crambidae</taxon>
        <taxon>Pyraustinae</taxon>
        <taxon>Loxostege</taxon>
    </lineage>
</organism>
<name>A0ABR3HQ78_LOXSC</name>
<evidence type="ECO:0000313" key="7">
    <source>
        <dbReference type="EMBL" id="KAL0878721.1"/>
    </source>
</evidence>
<evidence type="ECO:0000256" key="4">
    <source>
        <dbReference type="SAM" id="MobiDB-lite"/>
    </source>
</evidence>
<dbReference type="PANTHER" id="PTHR15245">
    <property type="entry name" value="SYMPLEKIN-RELATED"/>
    <property type="match status" value="1"/>
</dbReference>
<comment type="subcellular location">
    <subcellularLocation>
        <location evidence="1">Nucleus</location>
    </subcellularLocation>
</comment>
<evidence type="ECO:0000259" key="5">
    <source>
        <dbReference type="Pfam" id="PF11935"/>
    </source>
</evidence>
<protein>
    <recommendedName>
        <fullName evidence="9">Symplekin</fullName>
    </recommendedName>
</protein>
<feature type="compositionally biased region" description="Low complexity" evidence="4">
    <location>
        <begin position="338"/>
        <end position="356"/>
    </location>
</feature>
<dbReference type="Pfam" id="PF12295">
    <property type="entry name" value="Symplekin_C"/>
    <property type="match status" value="1"/>
</dbReference>
<dbReference type="InterPro" id="IPR021850">
    <property type="entry name" value="Symplekin/Pta1"/>
</dbReference>
<gene>
    <name evidence="7" type="ORF">ABMA27_003773</name>
</gene>
<feature type="compositionally biased region" description="Pro residues" evidence="4">
    <location>
        <begin position="1120"/>
        <end position="1136"/>
    </location>
</feature>
<sequence length="1136" mass="127581">MSSKFHQASNVTAQNQLIQWINEAGMSEAGKKAGLLRKIVEYLLHSASQMIPVYMENILSCVNDKSTDVKKQVITFIEEMSKLHAEYLPKIIGQLRLLVTDDVIAVQKRAIQAASIVYRNTLLWICKGNAELSEMQYVWDNLTQLKLMVLNMIDSDNEGIRTHSIKFLEEVVLLQSPSEGSEDDFSLEDFPSTLPFINRRALEEESEHIFDLLVKFHNSQHISSVNLMACMTTLCLLAKFRPKYMPKVIQALGDLHTTLPPTLSQSQVNSVRKHLKMLLINLIKHPSSNEMMPQLTQLLLDIGMTTQDINKAVPKERRNKRVGELKTGDAPSKRFRVDSPQSNSQGSDSNSNSRSDFAMLEDDSSQIVQKPAVTEDSIYEGLNNVENVVNLVTTTLVNQLPNEMPNSFITAYKPIPNSGTKAQKKHLAKMMLALIKDEKVIPAPEPPQPSLSDLAAKIPLLRDDDEKITLKNAVAKLQESTKADRQMESAVSKLMEETRQDHLKEEERKAKEKEKPIPPPTPTVPKLKQKVKLLKLQEITRPIPKEIKERLMIQAVNRILHAEKEAAIGGAAQIRAKFITIFASSYTPEIRELVLNYILDDPTNRIELAMSWLYEEYAFMQGFNRHPVTLQPKVHEKHDQNYNQLLCALITQISERGDPSMENSKDVLLRKIYSEAPVITGEAVDYLKHLVSEDKVAFLALEILEELCIMRPPRAHKYMASLVCHVLNENEEIRDTTLKSVVKIYQCGTEAVKKAIEKHAMLYLGFISLSSPPQELISSRHHGMRIPWNDEMFRICLNLVMALFPYNEDLIVEVARVYGCAGSDAKRVVLRVVEGPVRAALAAPMPDKDDESELRPAFRALLDECPRGAETLLTRLVHIFTEKSAPSSELVSRVRELYATRVSDVRFLIPVLTGLSKKEILAALPKLIKLNPVVVKEVFNKLLGLQNPNEESPVTPVELMIALHLIDPSKADLKYIIKATALCFGEKQTYTQDILSSVLQRLAEESEIPVLMMRSVLQALTLYPGLGPLVLNILQLLVEKEVWLNKVAWEGWVKCCERLLPQSCFLLVSLPARALHAGACSPALLAALRAHVQGLSTAERALLPAHVTGICLQPPEQQYTPPPGPNPLEPLPPGME</sequence>
<dbReference type="InterPro" id="IPR016024">
    <property type="entry name" value="ARM-type_fold"/>
</dbReference>
<feature type="compositionally biased region" description="Basic and acidic residues" evidence="4">
    <location>
        <begin position="314"/>
        <end position="337"/>
    </location>
</feature>
<proteinExistence type="predicted"/>